<evidence type="ECO:0000256" key="1">
    <source>
        <dbReference type="ARBA" id="ARBA00022737"/>
    </source>
</evidence>
<comment type="caution">
    <text evidence="5">The sequence shown here is derived from an EMBL/GenBank/DDBJ whole genome shotgun (WGS) entry which is preliminary data.</text>
</comment>
<dbReference type="SMART" id="SM00028">
    <property type="entry name" value="TPR"/>
    <property type="match status" value="6"/>
</dbReference>
<dbReference type="InterPro" id="IPR052346">
    <property type="entry name" value="O-mannosyl-transferase_TMTC"/>
</dbReference>
<feature type="transmembrane region" description="Helical" evidence="4">
    <location>
        <begin position="155"/>
        <end position="173"/>
    </location>
</feature>
<evidence type="ECO:0000256" key="3">
    <source>
        <dbReference type="PROSITE-ProRule" id="PRU00339"/>
    </source>
</evidence>
<dbReference type="PROSITE" id="PS50005">
    <property type="entry name" value="TPR"/>
    <property type="match status" value="2"/>
</dbReference>
<keyword evidence="4" id="KW-0812">Transmembrane</keyword>
<reference evidence="5" key="1">
    <citation type="submission" date="2023-05" db="EMBL/GenBank/DDBJ databases">
        <authorList>
            <person name="Zhang X."/>
        </authorList>
    </citation>
    <scope>NUCLEOTIDE SEQUENCE</scope>
    <source>
        <strain evidence="5">BD1B2-1</strain>
    </source>
</reference>
<dbReference type="PANTHER" id="PTHR44227">
    <property type="match status" value="1"/>
</dbReference>
<dbReference type="RefSeq" id="WP_314518357.1">
    <property type="nucleotide sequence ID" value="NZ_JASJOU010000018.1"/>
</dbReference>
<dbReference type="SUPFAM" id="SSF48452">
    <property type="entry name" value="TPR-like"/>
    <property type="match status" value="2"/>
</dbReference>
<dbReference type="PANTHER" id="PTHR44227:SF3">
    <property type="entry name" value="PROTEIN O-MANNOSYL-TRANSFERASE TMTC4"/>
    <property type="match status" value="1"/>
</dbReference>
<feature type="transmembrane region" description="Helical" evidence="4">
    <location>
        <begin position="125"/>
        <end position="143"/>
    </location>
</feature>
<dbReference type="InterPro" id="IPR011990">
    <property type="entry name" value="TPR-like_helical_dom_sf"/>
</dbReference>
<keyword evidence="4" id="KW-0472">Membrane</keyword>
<feature type="transmembrane region" description="Helical" evidence="4">
    <location>
        <begin position="296"/>
        <end position="316"/>
    </location>
</feature>
<keyword evidence="4" id="KW-1133">Transmembrane helix</keyword>
<gene>
    <name evidence="5" type="ORF">QNI22_34700</name>
</gene>
<keyword evidence="2 3" id="KW-0802">TPR repeat</keyword>
<sequence>MKTQVVQPEIAYAHTPDLVTWIHLGYVLVFTFFAYSPALSASFLNWDDVPYVVDNPVIRQWSFFNIKRIFTEYTFGNYHPLTILSLSVDYALGKLNPQVYHCSNILLHLGNTALVFFLVRKLNPSSLIALICAILFGLHPIHVESVTWIAERKDVLYTFFYFWALLCYAQYTREQKTSLYIYTLLLFLFSILSKAMAVSLPLILLAIDYLLKRKMFSRTVLMEKIPFFLMALCFGIVAIWAQKASQSIVENDPWNFAERIVLASYAFVQYLMKLLCPLELSAIYPYPEKSGQWIPLIYVTYVLATLLLVGLVLYSIRFSRAYLFGLLFFTASICMVLQLLPVGRFIMADRYAYIPSLGVFWIVAVSFQKIVTGFSSYRTLIVGVGFVYLALLAVGTYRQSTLWKEDLSLWNNAVQQYPAFAEAYNLRAHARIKHNDTVGAYADFEKCIVLDSANKAGYYGSRAGIKASVKDYIGALKDYSQAILFADSTKVYASSLYINRGSVYAQLKNFPAAFADFTRAEHFPVVDSDFFLNRGILFLEAGKYAEALTDLNQAIDQDPHAKDAYYHRAEVYYLQEKVHLALRDCNQAIKIDAAFAKAYNLRGLLEVKIEQFQKALSTFSLAIEADPLLAEAYYNRAYLNQSLGLTETVCGDMRQAYKLGYRSEAAYMQQICPN</sequence>
<keyword evidence="6" id="KW-1185">Reference proteome</keyword>
<feature type="transmembrane region" description="Helical" evidence="4">
    <location>
        <begin position="179"/>
        <end position="204"/>
    </location>
</feature>
<evidence type="ECO:0000313" key="5">
    <source>
        <dbReference type="EMBL" id="MDJ1505859.1"/>
    </source>
</evidence>
<feature type="transmembrane region" description="Helical" evidence="4">
    <location>
        <begin position="18"/>
        <end position="35"/>
    </location>
</feature>
<feature type="transmembrane region" description="Helical" evidence="4">
    <location>
        <begin position="225"/>
        <end position="242"/>
    </location>
</feature>
<evidence type="ECO:0000256" key="4">
    <source>
        <dbReference type="SAM" id="Phobius"/>
    </source>
</evidence>
<evidence type="ECO:0000256" key="2">
    <source>
        <dbReference type="ARBA" id="ARBA00022803"/>
    </source>
</evidence>
<name>A0AAE3R8U9_9BACT</name>
<evidence type="ECO:0000313" key="6">
    <source>
        <dbReference type="Proteomes" id="UP001232063"/>
    </source>
</evidence>
<dbReference type="EMBL" id="JASJOU010000018">
    <property type="protein sequence ID" value="MDJ1505859.1"/>
    <property type="molecule type" value="Genomic_DNA"/>
</dbReference>
<organism evidence="5 6">
    <name type="scientific">Xanthocytophaga agilis</name>
    <dbReference type="NCBI Taxonomy" id="3048010"/>
    <lineage>
        <taxon>Bacteria</taxon>
        <taxon>Pseudomonadati</taxon>
        <taxon>Bacteroidota</taxon>
        <taxon>Cytophagia</taxon>
        <taxon>Cytophagales</taxon>
        <taxon>Rhodocytophagaceae</taxon>
        <taxon>Xanthocytophaga</taxon>
    </lineage>
</organism>
<feature type="transmembrane region" description="Helical" evidence="4">
    <location>
        <begin position="322"/>
        <end position="340"/>
    </location>
</feature>
<feature type="transmembrane region" description="Helical" evidence="4">
    <location>
        <begin position="352"/>
        <end position="371"/>
    </location>
</feature>
<dbReference type="PROSITE" id="PS50293">
    <property type="entry name" value="TPR_REGION"/>
    <property type="match status" value="1"/>
</dbReference>
<feature type="transmembrane region" description="Helical" evidence="4">
    <location>
        <begin position="99"/>
        <end position="119"/>
    </location>
</feature>
<dbReference type="Proteomes" id="UP001232063">
    <property type="component" value="Unassembled WGS sequence"/>
</dbReference>
<feature type="transmembrane region" description="Helical" evidence="4">
    <location>
        <begin position="377"/>
        <end position="397"/>
    </location>
</feature>
<keyword evidence="1" id="KW-0677">Repeat</keyword>
<dbReference type="InterPro" id="IPR019734">
    <property type="entry name" value="TPR_rpt"/>
</dbReference>
<proteinExistence type="predicted"/>
<protein>
    <submittedName>
        <fullName evidence="5">Tetratricopeptide repeat protein</fullName>
    </submittedName>
</protein>
<dbReference type="Pfam" id="PF13432">
    <property type="entry name" value="TPR_16"/>
    <property type="match status" value="1"/>
</dbReference>
<dbReference type="Gene3D" id="1.25.40.10">
    <property type="entry name" value="Tetratricopeptide repeat domain"/>
    <property type="match status" value="4"/>
</dbReference>
<dbReference type="AlphaFoldDB" id="A0AAE3R8U9"/>
<feature type="transmembrane region" description="Helical" evidence="4">
    <location>
        <begin position="262"/>
        <end position="284"/>
    </location>
</feature>
<accession>A0AAE3R8U9</accession>
<feature type="repeat" description="TPR" evidence="3">
    <location>
        <begin position="596"/>
        <end position="629"/>
    </location>
</feature>
<feature type="repeat" description="TPR" evidence="3">
    <location>
        <begin position="528"/>
        <end position="561"/>
    </location>
</feature>